<organism evidence="1 2">
    <name type="scientific">Pisum sativum</name>
    <name type="common">Garden pea</name>
    <name type="synonym">Lathyrus oleraceus</name>
    <dbReference type="NCBI Taxonomy" id="3888"/>
    <lineage>
        <taxon>Eukaryota</taxon>
        <taxon>Viridiplantae</taxon>
        <taxon>Streptophyta</taxon>
        <taxon>Embryophyta</taxon>
        <taxon>Tracheophyta</taxon>
        <taxon>Spermatophyta</taxon>
        <taxon>Magnoliopsida</taxon>
        <taxon>eudicotyledons</taxon>
        <taxon>Gunneridae</taxon>
        <taxon>Pentapetalae</taxon>
        <taxon>rosids</taxon>
        <taxon>fabids</taxon>
        <taxon>Fabales</taxon>
        <taxon>Fabaceae</taxon>
        <taxon>Papilionoideae</taxon>
        <taxon>50 kb inversion clade</taxon>
        <taxon>NPAAA clade</taxon>
        <taxon>Hologalegina</taxon>
        <taxon>IRL clade</taxon>
        <taxon>Fabeae</taxon>
        <taxon>Lathyrus</taxon>
    </lineage>
</organism>
<dbReference type="AlphaFoldDB" id="A0A9D4XK73"/>
<dbReference type="Gramene" id="Psat04G0542400-T1">
    <property type="protein sequence ID" value="KAI5421967.1"/>
    <property type="gene ID" value="KIW84_045424"/>
</dbReference>
<evidence type="ECO:0000313" key="2">
    <source>
        <dbReference type="Proteomes" id="UP001058974"/>
    </source>
</evidence>
<gene>
    <name evidence="1" type="ORF">KIW84_045424</name>
</gene>
<proteinExistence type="predicted"/>
<dbReference type="Proteomes" id="UP001058974">
    <property type="component" value="Chromosome 4"/>
</dbReference>
<evidence type="ECO:0000313" key="1">
    <source>
        <dbReference type="EMBL" id="KAI5421967.1"/>
    </source>
</evidence>
<sequence>MLLYMASCRYSRVVLRKTMVPGRNDDAIDEALRMLADSNCQIPQANVGNRNGDDDEFRALGRFQRNNPPVFEGEHEPDKAQAWLKAIEKIFRVMNCTDA</sequence>
<reference evidence="1 2" key="1">
    <citation type="journal article" date="2022" name="Nat. Genet.">
        <title>Improved pea reference genome and pan-genome highlight genomic features and evolutionary characteristics.</title>
        <authorList>
            <person name="Yang T."/>
            <person name="Liu R."/>
            <person name="Luo Y."/>
            <person name="Hu S."/>
            <person name="Wang D."/>
            <person name="Wang C."/>
            <person name="Pandey M.K."/>
            <person name="Ge S."/>
            <person name="Xu Q."/>
            <person name="Li N."/>
            <person name="Li G."/>
            <person name="Huang Y."/>
            <person name="Saxena R.K."/>
            <person name="Ji Y."/>
            <person name="Li M."/>
            <person name="Yan X."/>
            <person name="He Y."/>
            <person name="Liu Y."/>
            <person name="Wang X."/>
            <person name="Xiang C."/>
            <person name="Varshney R.K."/>
            <person name="Ding H."/>
            <person name="Gao S."/>
            <person name="Zong X."/>
        </authorList>
    </citation>
    <scope>NUCLEOTIDE SEQUENCE [LARGE SCALE GENOMIC DNA]</scope>
    <source>
        <strain evidence="1 2">cv. Zhongwan 6</strain>
    </source>
</reference>
<comment type="caution">
    <text evidence="1">The sequence shown here is derived from an EMBL/GenBank/DDBJ whole genome shotgun (WGS) entry which is preliminary data.</text>
</comment>
<accession>A0A9D4XK73</accession>
<name>A0A9D4XK73_PEA</name>
<dbReference type="EMBL" id="JAMSHJ010000004">
    <property type="protein sequence ID" value="KAI5421967.1"/>
    <property type="molecule type" value="Genomic_DNA"/>
</dbReference>
<keyword evidence="2" id="KW-1185">Reference proteome</keyword>
<protein>
    <submittedName>
        <fullName evidence="1">Uncharacterized protein</fullName>
    </submittedName>
</protein>